<accession>A0A6A6VKQ0</accession>
<evidence type="ECO:0000313" key="4">
    <source>
        <dbReference type="Proteomes" id="UP000799440"/>
    </source>
</evidence>
<keyword evidence="4" id="KW-1185">Reference proteome</keyword>
<dbReference type="Gene3D" id="4.10.280.10">
    <property type="entry name" value="Helix-loop-helix DNA-binding domain"/>
    <property type="match status" value="1"/>
</dbReference>
<feature type="compositionally biased region" description="Basic and acidic residues" evidence="1">
    <location>
        <begin position="45"/>
        <end position="57"/>
    </location>
</feature>
<dbReference type="SUPFAM" id="SSF47459">
    <property type="entry name" value="HLH, helix-loop-helix DNA-binding domain"/>
    <property type="match status" value="1"/>
</dbReference>
<dbReference type="OrthoDB" id="5778525at2759"/>
<feature type="compositionally biased region" description="Basic and acidic residues" evidence="1">
    <location>
        <begin position="18"/>
        <end position="28"/>
    </location>
</feature>
<evidence type="ECO:0000313" key="3">
    <source>
        <dbReference type="EMBL" id="KAF2751202.1"/>
    </source>
</evidence>
<sequence>MPPPKGDLNASNNGTGSNDKDTTPRAGEDNGSPSRQAPQRLTEQQIKENHQQSERRRREMIRAGFDRLAVAVGMEGQGRSEVLVLGEAVKQTRERLVRIAALVERRKAKGLSLNDLGFDEEILTLVQDQEFIAEVKRSIESEENEGAQS</sequence>
<feature type="region of interest" description="Disordered" evidence="1">
    <location>
        <begin position="1"/>
        <end position="57"/>
    </location>
</feature>
<evidence type="ECO:0000256" key="1">
    <source>
        <dbReference type="SAM" id="MobiDB-lite"/>
    </source>
</evidence>
<gene>
    <name evidence="3" type="ORF">M011DRAFT_523242</name>
</gene>
<dbReference type="GO" id="GO:0046983">
    <property type="term" value="F:protein dimerization activity"/>
    <property type="evidence" value="ECO:0007669"/>
    <property type="project" value="InterPro"/>
</dbReference>
<proteinExistence type="predicted"/>
<dbReference type="PROSITE" id="PS50888">
    <property type="entry name" value="BHLH"/>
    <property type="match status" value="1"/>
</dbReference>
<name>A0A6A6VKQ0_9PLEO</name>
<dbReference type="AlphaFoldDB" id="A0A6A6VKQ0"/>
<protein>
    <recommendedName>
        <fullName evidence="2">BHLH domain-containing protein</fullName>
    </recommendedName>
</protein>
<feature type="compositionally biased region" description="Polar residues" evidence="1">
    <location>
        <begin position="31"/>
        <end position="44"/>
    </location>
</feature>
<evidence type="ECO:0000259" key="2">
    <source>
        <dbReference type="PROSITE" id="PS50888"/>
    </source>
</evidence>
<organism evidence="3 4">
    <name type="scientific">Sporormia fimetaria CBS 119925</name>
    <dbReference type="NCBI Taxonomy" id="1340428"/>
    <lineage>
        <taxon>Eukaryota</taxon>
        <taxon>Fungi</taxon>
        <taxon>Dikarya</taxon>
        <taxon>Ascomycota</taxon>
        <taxon>Pezizomycotina</taxon>
        <taxon>Dothideomycetes</taxon>
        <taxon>Pleosporomycetidae</taxon>
        <taxon>Pleosporales</taxon>
        <taxon>Sporormiaceae</taxon>
        <taxon>Sporormia</taxon>
    </lineage>
</organism>
<feature type="domain" description="BHLH" evidence="2">
    <location>
        <begin position="45"/>
        <end position="95"/>
    </location>
</feature>
<reference evidence="3" key="1">
    <citation type="journal article" date="2020" name="Stud. Mycol.">
        <title>101 Dothideomycetes genomes: a test case for predicting lifestyles and emergence of pathogens.</title>
        <authorList>
            <person name="Haridas S."/>
            <person name="Albert R."/>
            <person name="Binder M."/>
            <person name="Bloem J."/>
            <person name="Labutti K."/>
            <person name="Salamov A."/>
            <person name="Andreopoulos B."/>
            <person name="Baker S."/>
            <person name="Barry K."/>
            <person name="Bills G."/>
            <person name="Bluhm B."/>
            <person name="Cannon C."/>
            <person name="Castanera R."/>
            <person name="Culley D."/>
            <person name="Daum C."/>
            <person name="Ezra D."/>
            <person name="Gonzalez J."/>
            <person name="Henrissat B."/>
            <person name="Kuo A."/>
            <person name="Liang C."/>
            <person name="Lipzen A."/>
            <person name="Lutzoni F."/>
            <person name="Magnuson J."/>
            <person name="Mondo S."/>
            <person name="Nolan M."/>
            <person name="Ohm R."/>
            <person name="Pangilinan J."/>
            <person name="Park H.-J."/>
            <person name="Ramirez L."/>
            <person name="Alfaro M."/>
            <person name="Sun H."/>
            <person name="Tritt A."/>
            <person name="Yoshinaga Y."/>
            <person name="Zwiers L.-H."/>
            <person name="Turgeon B."/>
            <person name="Goodwin S."/>
            <person name="Spatafora J."/>
            <person name="Crous P."/>
            <person name="Grigoriev I."/>
        </authorList>
    </citation>
    <scope>NUCLEOTIDE SEQUENCE</scope>
    <source>
        <strain evidence="3">CBS 119925</strain>
    </source>
</reference>
<dbReference type="InterPro" id="IPR036638">
    <property type="entry name" value="HLH_DNA-bd_sf"/>
</dbReference>
<dbReference type="Proteomes" id="UP000799440">
    <property type="component" value="Unassembled WGS sequence"/>
</dbReference>
<dbReference type="InterPro" id="IPR011598">
    <property type="entry name" value="bHLH_dom"/>
</dbReference>
<dbReference type="EMBL" id="MU006562">
    <property type="protein sequence ID" value="KAF2751202.1"/>
    <property type="molecule type" value="Genomic_DNA"/>
</dbReference>